<comment type="caution">
    <text evidence="1">The sequence shown here is derived from an EMBL/GenBank/DDBJ whole genome shotgun (WGS) entry which is preliminary data.</text>
</comment>
<proteinExistence type="predicted"/>
<dbReference type="EMBL" id="FNOS01000001">
    <property type="protein sequence ID" value="SDX41903.1"/>
    <property type="molecule type" value="Genomic_DNA"/>
</dbReference>
<sequence length="81" mass="9625">MEIPRDFKQEMKERIQYYIYQEHGEEIGELAAENWLHFFAEELAVPFYNQGVADASEMMNQKIMSIEEDLEALKRPIKGKQ</sequence>
<reference evidence="1 2" key="1">
    <citation type="submission" date="2016-10" db="EMBL/GenBank/DDBJ databases">
        <authorList>
            <person name="Varghese N."/>
            <person name="Submissions S."/>
        </authorList>
    </citation>
    <scope>NUCLEOTIDE SEQUENCE [LARGE SCALE GENOMIC DNA]</scope>
    <source>
        <strain evidence="1 2">DSM 20748</strain>
    </source>
</reference>
<accession>A0A1H3BIY2</accession>
<dbReference type="Pfam" id="PF09932">
    <property type="entry name" value="DUF2164"/>
    <property type="match status" value="1"/>
</dbReference>
<organism evidence="1 2">
    <name type="scientific">Salimicrobium album</name>
    <dbReference type="NCBI Taxonomy" id="50717"/>
    <lineage>
        <taxon>Bacteria</taxon>
        <taxon>Bacillati</taxon>
        <taxon>Bacillota</taxon>
        <taxon>Bacilli</taxon>
        <taxon>Bacillales</taxon>
        <taxon>Bacillaceae</taxon>
        <taxon>Salimicrobium</taxon>
    </lineage>
</organism>
<evidence type="ECO:0000313" key="1">
    <source>
        <dbReference type="EMBL" id="SDX41903.1"/>
    </source>
</evidence>
<evidence type="ECO:0000313" key="2">
    <source>
        <dbReference type="Proteomes" id="UP000198647"/>
    </source>
</evidence>
<dbReference type="RefSeq" id="WP_008589879.1">
    <property type="nucleotide sequence ID" value="NZ_FNOS01000001.1"/>
</dbReference>
<gene>
    <name evidence="1" type="ORF">SAMN04488081_0458</name>
</gene>
<protein>
    <submittedName>
        <fullName evidence="1">Uncharacterized conserved protein, DUF2164 family</fullName>
    </submittedName>
</protein>
<name>A0A1H3BIY2_9BACI</name>
<dbReference type="InterPro" id="IPR018680">
    <property type="entry name" value="DUF2164"/>
</dbReference>
<keyword evidence="2" id="KW-1185">Reference proteome</keyword>
<dbReference type="Proteomes" id="UP000198647">
    <property type="component" value="Unassembled WGS sequence"/>
</dbReference>